<comment type="caution">
    <text evidence="1">The sequence shown here is derived from an EMBL/GenBank/DDBJ whole genome shotgun (WGS) entry which is preliminary data.</text>
</comment>
<evidence type="ECO:0000313" key="2">
    <source>
        <dbReference type="Proteomes" id="UP000223968"/>
    </source>
</evidence>
<dbReference type="OrthoDB" id="4365667at2759"/>
<organism evidence="1 2">
    <name type="scientific">Helicocarpus griseus UAMH5409</name>
    <dbReference type="NCBI Taxonomy" id="1447875"/>
    <lineage>
        <taxon>Eukaryota</taxon>
        <taxon>Fungi</taxon>
        <taxon>Dikarya</taxon>
        <taxon>Ascomycota</taxon>
        <taxon>Pezizomycotina</taxon>
        <taxon>Eurotiomycetes</taxon>
        <taxon>Eurotiomycetidae</taxon>
        <taxon>Onygenales</taxon>
        <taxon>Ajellomycetaceae</taxon>
        <taxon>Helicocarpus</taxon>
    </lineage>
</organism>
<dbReference type="STRING" id="1447875.A0A2B7WEE5"/>
<name>A0A2B7WEE5_9EURO</name>
<evidence type="ECO:0000313" key="1">
    <source>
        <dbReference type="EMBL" id="PGG94964.1"/>
    </source>
</evidence>
<keyword evidence="2" id="KW-1185">Reference proteome</keyword>
<proteinExistence type="predicted"/>
<accession>A0A2B7WEE5</accession>
<reference evidence="1 2" key="1">
    <citation type="submission" date="2017-10" db="EMBL/GenBank/DDBJ databases">
        <title>Comparative genomics in systemic dimorphic fungi from Ajellomycetaceae.</title>
        <authorList>
            <person name="Munoz J.F."/>
            <person name="Mcewen J.G."/>
            <person name="Clay O.K."/>
            <person name="Cuomo C.A."/>
        </authorList>
    </citation>
    <scope>NUCLEOTIDE SEQUENCE [LARGE SCALE GENOMIC DNA]</scope>
    <source>
        <strain evidence="1 2">UAMH5409</strain>
    </source>
</reference>
<gene>
    <name evidence="1" type="ORF">AJ79_10340</name>
</gene>
<dbReference type="AlphaFoldDB" id="A0A2B7WEE5"/>
<dbReference type="Proteomes" id="UP000223968">
    <property type="component" value="Unassembled WGS sequence"/>
</dbReference>
<dbReference type="EMBL" id="PDNB01000487">
    <property type="protein sequence ID" value="PGG94964.1"/>
    <property type="molecule type" value="Genomic_DNA"/>
</dbReference>
<protein>
    <submittedName>
        <fullName evidence="1">Uncharacterized protein</fullName>
    </submittedName>
</protein>
<sequence length="369" mass="42751">MKNKLRANQDCYPTEELQMAYIELRVGGEAADHLHPYLDEQAEEHVSTAQELFDVLKEIYKDLNKKEKAQDDLQKLYLQCDSDFHKFQTKFLQLAREAKIPHDQYKFELNRRLYSRLRELVIQEYARQGTYHEFFKVCFTTAHNLQAINDNASWWFKKDPTSITRSMESKQTSNTKMEMPPHKEKLMREGKCFKCKKGVGKRKPLGEVFSLGAKHEVDLSSIDLSQLLGGNSFQVKCRLAKNGYCVSLNTALADTGANAYLVVDIGLATEMARTFGIYVEKLKTVCKPFLILALGKHEVIIRQHWFAEHDIWLDVKNQQLIWLNDTEQSDYSEKSWSLKLPTQSGCEIWILRRDLVSPPVKPEHQADAD</sequence>